<dbReference type="Proteomes" id="UP001201812">
    <property type="component" value="Unassembled WGS sequence"/>
</dbReference>
<comment type="caution">
    <text evidence="1">The sequence shown here is derived from an EMBL/GenBank/DDBJ whole genome shotgun (WGS) entry which is preliminary data.</text>
</comment>
<dbReference type="AlphaFoldDB" id="A0AAD4ND91"/>
<organism evidence="1 2">
    <name type="scientific">Ditylenchus destructor</name>
    <dbReference type="NCBI Taxonomy" id="166010"/>
    <lineage>
        <taxon>Eukaryota</taxon>
        <taxon>Metazoa</taxon>
        <taxon>Ecdysozoa</taxon>
        <taxon>Nematoda</taxon>
        <taxon>Chromadorea</taxon>
        <taxon>Rhabditida</taxon>
        <taxon>Tylenchina</taxon>
        <taxon>Tylenchomorpha</taxon>
        <taxon>Sphaerularioidea</taxon>
        <taxon>Anguinidae</taxon>
        <taxon>Anguininae</taxon>
        <taxon>Ditylenchus</taxon>
    </lineage>
</organism>
<sequence>MVLQANTENNNSRVRVHMFGSACHPLIMQILVPTIMDGADRRRAEDHFLTVVPAILGRDLILEGSGCPPNPGVQPRPNRRLLN</sequence>
<name>A0AAD4ND91_9BILA</name>
<evidence type="ECO:0000313" key="1">
    <source>
        <dbReference type="EMBL" id="KAI1723949.1"/>
    </source>
</evidence>
<keyword evidence="2" id="KW-1185">Reference proteome</keyword>
<dbReference type="EMBL" id="JAKKPZ010000003">
    <property type="protein sequence ID" value="KAI1723949.1"/>
    <property type="molecule type" value="Genomic_DNA"/>
</dbReference>
<reference evidence="1" key="1">
    <citation type="submission" date="2022-01" db="EMBL/GenBank/DDBJ databases">
        <title>Genome Sequence Resource for Two Populations of Ditylenchus destructor, the Migratory Endoparasitic Phytonematode.</title>
        <authorList>
            <person name="Zhang H."/>
            <person name="Lin R."/>
            <person name="Xie B."/>
        </authorList>
    </citation>
    <scope>NUCLEOTIDE SEQUENCE</scope>
    <source>
        <strain evidence="1">BazhouSP</strain>
    </source>
</reference>
<gene>
    <name evidence="1" type="ORF">DdX_04133</name>
</gene>
<protein>
    <submittedName>
        <fullName evidence="1">Uncharacterized protein</fullName>
    </submittedName>
</protein>
<accession>A0AAD4ND91</accession>
<proteinExistence type="predicted"/>
<evidence type="ECO:0000313" key="2">
    <source>
        <dbReference type="Proteomes" id="UP001201812"/>
    </source>
</evidence>